<dbReference type="STRING" id="161767.ENSAPEP00000007805"/>
<keyword evidence="2 3" id="KW-0833">Ubl conjugation pathway</keyword>
<evidence type="ECO:0000256" key="3">
    <source>
        <dbReference type="PROSITE-ProRule" id="PRU00104"/>
    </source>
</evidence>
<sequence length="81" mass="9033">LSLTEGPLHFYPHILVFFTGCDSIPALGFSPKPSLEFINHSRFPVANTCDNILRIPLHASYTAFKHDMDFAIRNSPGFGRA</sequence>
<name>A0A3P8S6Z3_AMPPE</name>
<evidence type="ECO:0000256" key="1">
    <source>
        <dbReference type="ARBA" id="ARBA00022679"/>
    </source>
</evidence>
<evidence type="ECO:0000259" key="4">
    <source>
        <dbReference type="PROSITE" id="PS50237"/>
    </source>
</evidence>
<dbReference type="GO" id="GO:0004842">
    <property type="term" value="F:ubiquitin-protein transferase activity"/>
    <property type="evidence" value="ECO:0007669"/>
    <property type="project" value="InterPro"/>
</dbReference>
<reference evidence="5" key="3">
    <citation type="submission" date="2025-09" db="UniProtKB">
        <authorList>
            <consortium name="Ensembl"/>
        </authorList>
    </citation>
    <scope>IDENTIFICATION</scope>
</reference>
<evidence type="ECO:0000313" key="6">
    <source>
        <dbReference type="Proteomes" id="UP000265080"/>
    </source>
</evidence>
<dbReference type="GeneTree" id="ENSGT00950000182865"/>
<organism evidence="5 6">
    <name type="scientific">Amphiprion percula</name>
    <name type="common">Orange clownfish</name>
    <name type="synonym">Lutjanus percula</name>
    <dbReference type="NCBI Taxonomy" id="161767"/>
    <lineage>
        <taxon>Eukaryota</taxon>
        <taxon>Metazoa</taxon>
        <taxon>Chordata</taxon>
        <taxon>Craniata</taxon>
        <taxon>Vertebrata</taxon>
        <taxon>Euteleostomi</taxon>
        <taxon>Actinopterygii</taxon>
        <taxon>Neopterygii</taxon>
        <taxon>Teleostei</taxon>
        <taxon>Neoteleostei</taxon>
        <taxon>Acanthomorphata</taxon>
        <taxon>Ovalentaria</taxon>
        <taxon>Pomacentridae</taxon>
        <taxon>Amphiprion</taxon>
    </lineage>
</organism>
<feature type="active site" description="Glycyl thioester intermediate" evidence="3">
    <location>
        <position position="49"/>
    </location>
</feature>
<dbReference type="AlphaFoldDB" id="A0A3P8S6Z3"/>
<dbReference type="Ensembl" id="ENSAPET00000008033.1">
    <property type="protein sequence ID" value="ENSAPEP00000007805.1"/>
    <property type="gene ID" value="ENSAPEG00000005633.1"/>
</dbReference>
<dbReference type="Gene3D" id="3.30.2410.10">
    <property type="entry name" value="Hect, E3 ligase catalytic domain"/>
    <property type="match status" value="1"/>
</dbReference>
<dbReference type="OMA" id="TEFMVIP"/>
<dbReference type="PROSITE" id="PS50237">
    <property type="entry name" value="HECT"/>
    <property type="match status" value="1"/>
</dbReference>
<protein>
    <recommendedName>
        <fullName evidence="4">HECT domain-containing protein</fullName>
    </recommendedName>
</protein>
<evidence type="ECO:0000256" key="2">
    <source>
        <dbReference type="ARBA" id="ARBA00022786"/>
    </source>
</evidence>
<reference evidence="5 6" key="1">
    <citation type="submission" date="2018-03" db="EMBL/GenBank/DDBJ databases">
        <title>Finding Nemo's genes: A chromosome-scale reference assembly of the genome of the orange clownfish Amphiprion percula.</title>
        <authorList>
            <person name="Lehmann R."/>
        </authorList>
    </citation>
    <scope>NUCLEOTIDE SEQUENCE</scope>
</reference>
<dbReference type="InterPro" id="IPR000569">
    <property type="entry name" value="HECT_dom"/>
</dbReference>
<reference evidence="5" key="2">
    <citation type="submission" date="2025-08" db="UniProtKB">
        <authorList>
            <consortium name="Ensembl"/>
        </authorList>
    </citation>
    <scope>IDENTIFICATION</scope>
</reference>
<evidence type="ECO:0000313" key="5">
    <source>
        <dbReference type="Ensembl" id="ENSAPEP00000007805.1"/>
    </source>
</evidence>
<dbReference type="InterPro" id="IPR035983">
    <property type="entry name" value="Hect_E3_ubiquitin_ligase"/>
</dbReference>
<accession>A0A3P8S6Z3</accession>
<keyword evidence="6" id="KW-1185">Reference proteome</keyword>
<proteinExistence type="predicted"/>
<dbReference type="SUPFAM" id="SSF56204">
    <property type="entry name" value="Hect, E3 ligase catalytic domain"/>
    <property type="match status" value="1"/>
</dbReference>
<dbReference type="Proteomes" id="UP000265080">
    <property type="component" value="Chromosome 1"/>
</dbReference>
<keyword evidence="1" id="KW-0808">Transferase</keyword>
<dbReference type="Pfam" id="PF00632">
    <property type="entry name" value="HECT"/>
    <property type="match status" value="1"/>
</dbReference>
<feature type="domain" description="HECT" evidence="4">
    <location>
        <begin position="14"/>
        <end position="81"/>
    </location>
</feature>